<evidence type="ECO:0000313" key="9">
    <source>
        <dbReference type="EMBL" id="MBC6471003.1"/>
    </source>
</evidence>
<gene>
    <name evidence="9" type="ORF">HKK74_36760</name>
</gene>
<dbReference type="PANTHER" id="PTHR43005">
    <property type="entry name" value="BLR7065 PROTEIN"/>
    <property type="match status" value="1"/>
</dbReference>
<dbReference type="EMBL" id="JABVEC010000054">
    <property type="protein sequence ID" value="MBC6471003.1"/>
    <property type="molecule type" value="Genomic_DNA"/>
</dbReference>
<protein>
    <submittedName>
        <fullName evidence="9">Sugar ABC transporter permease</fullName>
    </submittedName>
</protein>
<evidence type="ECO:0000256" key="2">
    <source>
        <dbReference type="ARBA" id="ARBA00022448"/>
    </source>
</evidence>
<dbReference type="Gene3D" id="1.10.3720.10">
    <property type="entry name" value="MetI-like"/>
    <property type="match status" value="1"/>
</dbReference>
<evidence type="ECO:0000259" key="8">
    <source>
        <dbReference type="PROSITE" id="PS50928"/>
    </source>
</evidence>
<keyword evidence="5 7" id="KW-1133">Transmembrane helix</keyword>
<dbReference type="PROSITE" id="PS50928">
    <property type="entry name" value="ABC_TM1"/>
    <property type="match status" value="1"/>
</dbReference>
<dbReference type="InterPro" id="IPR035906">
    <property type="entry name" value="MetI-like_sf"/>
</dbReference>
<feature type="transmembrane region" description="Helical" evidence="7">
    <location>
        <begin position="90"/>
        <end position="111"/>
    </location>
</feature>
<dbReference type="Proteomes" id="UP000805614">
    <property type="component" value="Unassembled WGS sequence"/>
</dbReference>
<feature type="domain" description="ABC transmembrane type-1" evidence="8">
    <location>
        <begin position="86"/>
        <end position="300"/>
    </location>
</feature>
<comment type="similarity">
    <text evidence="7">Belongs to the binding-protein-dependent transport system permease family.</text>
</comment>
<dbReference type="PANTHER" id="PTHR43005:SF2">
    <property type="entry name" value="INTEGRAL MEMBRANE SUGAR TRANSPORT PROTEIN"/>
    <property type="match status" value="1"/>
</dbReference>
<name>A0ABR7M273_9ACTN</name>
<comment type="subcellular location">
    <subcellularLocation>
        <location evidence="1 7">Cell membrane</location>
        <topology evidence="1 7">Multi-pass membrane protein</topology>
    </subcellularLocation>
</comment>
<comment type="caution">
    <text evidence="9">The sequence shown here is derived from an EMBL/GenBank/DDBJ whole genome shotgun (WGS) entry which is preliminary data.</text>
</comment>
<evidence type="ECO:0000256" key="3">
    <source>
        <dbReference type="ARBA" id="ARBA00022475"/>
    </source>
</evidence>
<sequence length="313" mass="34479">MAIATRIRRRIRVPTLTGTGTREVRFAIALLLPAALVVFGVVIYPVGRTLVLSLFGVDSAMPGHYPFVGLRNYAKAFTDPAFYPVLWHTVYFTFVSTALELTLGIGVAMVLNAPLKARWLWRSIVVLPWALPTIVDGALWRWIYNGQYGALNGLLSTLHISHTDHQWLGSPFLALNMVIVADVWKNTSIVAFFVLAGLQTIPHELYEAARMDGAGPVRSFLRVTLPLLRPSIAVVLILRTIEAFKVFDIIYVMTGGGPASGTQTVAFYTYQQAFSNQLFGYGSALAYLIALAVFALAMVYLRILRQGAMAGVR</sequence>
<proteinExistence type="inferred from homology"/>
<evidence type="ECO:0000256" key="6">
    <source>
        <dbReference type="ARBA" id="ARBA00023136"/>
    </source>
</evidence>
<dbReference type="Pfam" id="PF00528">
    <property type="entry name" value="BPD_transp_1"/>
    <property type="match status" value="1"/>
</dbReference>
<dbReference type="InterPro" id="IPR000515">
    <property type="entry name" value="MetI-like"/>
</dbReference>
<evidence type="ECO:0000256" key="7">
    <source>
        <dbReference type="RuleBase" id="RU363032"/>
    </source>
</evidence>
<keyword evidence="2 7" id="KW-0813">Transport</keyword>
<dbReference type="SUPFAM" id="SSF161098">
    <property type="entry name" value="MetI-like"/>
    <property type="match status" value="1"/>
</dbReference>
<evidence type="ECO:0000256" key="5">
    <source>
        <dbReference type="ARBA" id="ARBA00022989"/>
    </source>
</evidence>
<evidence type="ECO:0000313" key="10">
    <source>
        <dbReference type="Proteomes" id="UP000805614"/>
    </source>
</evidence>
<accession>A0ABR7M273</accession>
<reference evidence="9 10" key="1">
    <citation type="submission" date="2020-06" db="EMBL/GenBank/DDBJ databases">
        <title>Actinomadura xiongansis sp. nov., isolated from soil of Baiyangdian.</title>
        <authorList>
            <person name="Zhang X."/>
        </authorList>
    </citation>
    <scope>NUCLEOTIDE SEQUENCE [LARGE SCALE GENOMIC DNA]</scope>
    <source>
        <strain evidence="9 10">HBUM206468</strain>
    </source>
</reference>
<evidence type="ECO:0000256" key="1">
    <source>
        <dbReference type="ARBA" id="ARBA00004651"/>
    </source>
</evidence>
<dbReference type="RefSeq" id="WP_187248067.1">
    <property type="nucleotide sequence ID" value="NZ_BAAAOK010000001.1"/>
</dbReference>
<keyword evidence="6 7" id="KW-0472">Membrane</keyword>
<feature type="transmembrane region" description="Helical" evidence="7">
    <location>
        <begin position="26"/>
        <end position="46"/>
    </location>
</feature>
<keyword evidence="4 7" id="KW-0812">Transmembrane</keyword>
<evidence type="ECO:0000256" key="4">
    <source>
        <dbReference type="ARBA" id="ARBA00022692"/>
    </source>
</evidence>
<feature type="transmembrane region" description="Helical" evidence="7">
    <location>
        <begin position="284"/>
        <end position="304"/>
    </location>
</feature>
<organism evidence="9 10">
    <name type="scientific">Actinomadura alba</name>
    <dbReference type="NCBI Taxonomy" id="406431"/>
    <lineage>
        <taxon>Bacteria</taxon>
        <taxon>Bacillati</taxon>
        <taxon>Actinomycetota</taxon>
        <taxon>Actinomycetes</taxon>
        <taxon>Streptosporangiales</taxon>
        <taxon>Thermomonosporaceae</taxon>
        <taxon>Actinomadura</taxon>
    </lineage>
</organism>
<keyword evidence="10" id="KW-1185">Reference proteome</keyword>
<dbReference type="CDD" id="cd06261">
    <property type="entry name" value="TM_PBP2"/>
    <property type="match status" value="1"/>
</dbReference>
<keyword evidence="3" id="KW-1003">Cell membrane</keyword>